<feature type="region of interest" description="Disordered" evidence="17">
    <location>
        <begin position="841"/>
        <end position="861"/>
    </location>
</feature>
<evidence type="ECO:0000256" key="2">
    <source>
        <dbReference type="ARBA" id="ARBA00005364"/>
    </source>
</evidence>
<reference evidence="20" key="1">
    <citation type="submission" date="2021-05" db="EMBL/GenBank/DDBJ databases">
        <authorList>
            <person name="Alioto T."/>
            <person name="Alioto T."/>
            <person name="Gomez Garrido J."/>
        </authorList>
    </citation>
    <scope>NUCLEOTIDE SEQUENCE</scope>
</reference>
<comment type="subcellular location">
    <subcellularLocation>
        <location evidence="1">Membrane</location>
        <topology evidence="1">Multi-pass membrane protein</topology>
    </subcellularLocation>
</comment>
<evidence type="ECO:0000256" key="8">
    <source>
        <dbReference type="ARBA" id="ARBA00022729"/>
    </source>
</evidence>
<feature type="compositionally biased region" description="Basic and acidic residues" evidence="17">
    <location>
        <begin position="505"/>
        <end position="516"/>
    </location>
</feature>
<dbReference type="Gene3D" id="1.20.1420.30">
    <property type="entry name" value="NCX, central ion-binding region"/>
    <property type="match status" value="2"/>
</dbReference>
<feature type="compositionally biased region" description="Basic and acidic residues" evidence="17">
    <location>
        <begin position="844"/>
        <end position="856"/>
    </location>
</feature>
<protein>
    <submittedName>
        <fullName evidence="20">Sodium/potassium/calcium exchanger Nckx30C</fullName>
    </submittedName>
</protein>
<evidence type="ECO:0000256" key="12">
    <source>
        <dbReference type="ARBA" id="ARBA00022989"/>
    </source>
</evidence>
<evidence type="ECO:0000256" key="16">
    <source>
        <dbReference type="ARBA" id="ARBA00023201"/>
    </source>
</evidence>
<keyword evidence="15 18" id="KW-0472">Membrane</keyword>
<evidence type="ECO:0000256" key="9">
    <source>
        <dbReference type="ARBA" id="ARBA00022837"/>
    </source>
</evidence>
<dbReference type="FunFam" id="1.20.1420.30:FF:000009">
    <property type="entry name" value="sodium/potassium/calcium exchanger 5 isoform X2"/>
    <property type="match status" value="1"/>
</dbReference>
<evidence type="ECO:0000256" key="10">
    <source>
        <dbReference type="ARBA" id="ARBA00022847"/>
    </source>
</evidence>
<keyword evidence="3" id="KW-0813">Transport</keyword>
<evidence type="ECO:0000256" key="14">
    <source>
        <dbReference type="ARBA" id="ARBA00023065"/>
    </source>
</evidence>
<dbReference type="GO" id="GO:0008273">
    <property type="term" value="F:calcium, potassium:sodium antiporter activity"/>
    <property type="evidence" value="ECO:0007669"/>
    <property type="project" value="TreeGrafter"/>
</dbReference>
<dbReference type="InterPro" id="IPR004837">
    <property type="entry name" value="NaCa_Exmemb"/>
</dbReference>
<feature type="region of interest" description="Disordered" evidence="17">
    <location>
        <begin position="621"/>
        <end position="662"/>
    </location>
</feature>
<keyword evidence="5" id="KW-0633">Potassium transport</keyword>
<dbReference type="GO" id="GO:0005886">
    <property type="term" value="C:plasma membrane"/>
    <property type="evidence" value="ECO:0007669"/>
    <property type="project" value="TreeGrafter"/>
</dbReference>
<feature type="region of interest" description="Disordered" evidence="17">
    <location>
        <begin position="408"/>
        <end position="436"/>
    </location>
</feature>
<organism evidence="20">
    <name type="scientific">Cacopsylla melanoneura</name>
    <dbReference type="NCBI Taxonomy" id="428564"/>
    <lineage>
        <taxon>Eukaryota</taxon>
        <taxon>Metazoa</taxon>
        <taxon>Ecdysozoa</taxon>
        <taxon>Arthropoda</taxon>
        <taxon>Hexapoda</taxon>
        <taxon>Insecta</taxon>
        <taxon>Pterygota</taxon>
        <taxon>Neoptera</taxon>
        <taxon>Paraneoptera</taxon>
        <taxon>Hemiptera</taxon>
        <taxon>Sternorrhyncha</taxon>
        <taxon>Psylloidea</taxon>
        <taxon>Psyllidae</taxon>
        <taxon>Psyllinae</taxon>
        <taxon>Cacopsylla</taxon>
    </lineage>
</organism>
<keyword evidence="12 18" id="KW-1133">Transmembrane helix</keyword>
<feature type="transmembrane region" description="Helical" evidence="18">
    <location>
        <begin position="1056"/>
        <end position="1079"/>
    </location>
</feature>
<feature type="transmembrane region" description="Helical" evidence="18">
    <location>
        <begin position="1124"/>
        <end position="1147"/>
    </location>
</feature>
<feature type="region of interest" description="Disordered" evidence="17">
    <location>
        <begin position="470"/>
        <end position="554"/>
    </location>
</feature>
<evidence type="ECO:0000256" key="18">
    <source>
        <dbReference type="SAM" id="Phobius"/>
    </source>
</evidence>
<evidence type="ECO:0000256" key="1">
    <source>
        <dbReference type="ARBA" id="ARBA00004141"/>
    </source>
</evidence>
<dbReference type="GO" id="GO:0006874">
    <property type="term" value="P:intracellular calcium ion homeostasis"/>
    <property type="evidence" value="ECO:0007669"/>
    <property type="project" value="TreeGrafter"/>
</dbReference>
<feature type="compositionally biased region" description="Basic and acidic residues" evidence="17">
    <location>
        <begin position="541"/>
        <end position="554"/>
    </location>
</feature>
<dbReference type="EMBL" id="HBUF01053997">
    <property type="protein sequence ID" value="CAG6623058.1"/>
    <property type="molecule type" value="Transcribed_RNA"/>
</dbReference>
<dbReference type="PANTHER" id="PTHR10846">
    <property type="entry name" value="SODIUM/POTASSIUM/CALCIUM EXCHANGER"/>
    <property type="match status" value="1"/>
</dbReference>
<keyword evidence="9" id="KW-0106">Calcium</keyword>
<feature type="transmembrane region" description="Helical" evidence="18">
    <location>
        <begin position="1091"/>
        <end position="1112"/>
    </location>
</feature>
<keyword evidence="16" id="KW-0739">Sodium transport</keyword>
<keyword evidence="11" id="KW-0630">Potassium</keyword>
<keyword evidence="10" id="KW-0769">Symport</keyword>
<feature type="compositionally biased region" description="Low complexity" evidence="17">
    <location>
        <begin position="495"/>
        <end position="504"/>
    </location>
</feature>
<feature type="compositionally biased region" description="Polar residues" evidence="17">
    <location>
        <begin position="632"/>
        <end position="647"/>
    </location>
</feature>
<keyword evidence="8" id="KW-0732">Signal</keyword>
<dbReference type="AlphaFoldDB" id="A0A8D8MEJ4"/>
<feature type="transmembrane region" description="Helical" evidence="18">
    <location>
        <begin position="718"/>
        <end position="742"/>
    </location>
</feature>
<proteinExistence type="inferred from homology"/>
<evidence type="ECO:0000256" key="5">
    <source>
        <dbReference type="ARBA" id="ARBA00022538"/>
    </source>
</evidence>
<comment type="similarity">
    <text evidence="2">Belongs to the Ca(2+):cation antiporter (CaCA) (TC 2.A.19) family. SLC24A subfamily.</text>
</comment>
<dbReference type="InterPro" id="IPR004481">
    <property type="entry name" value="K/Na/Ca-exchanger"/>
</dbReference>
<keyword evidence="14" id="KW-0406">Ion transport</keyword>
<keyword evidence="6" id="KW-0109">Calcium transport</keyword>
<keyword evidence="7 18" id="KW-0812">Transmembrane</keyword>
<evidence type="ECO:0000256" key="3">
    <source>
        <dbReference type="ARBA" id="ARBA00022448"/>
    </source>
</evidence>
<name>A0A8D8MEJ4_9HEMI</name>
<sequence>MRLVSKLIFLYYAVLFLIINLDIIKCLKSATNKFESDIEDLDSEVSVIGNVQNGKIGIEKIANHRHNDVGRIVDEKHREIRGIVNDKYSRNWFDDTKNDGIPYREIKTENKSGHNASFHSDGNSEENEIFRNINENGDFRDENMKLKDISNDHSGNLDFRDEINENMSYRANTNENTNFEHEIGNDMREYSNIFNPNLQRLYTKYYLYNKYVLNLNYWKYLPQQQQNNMDPQENTNLDNSNNLEQQLTIDQFLNRLYRRRYIYPAQSELNSHDNYHRRQRNQFEYEKRMRRHENHDKYRIKNMYEIIQKRKIDERFNRIEKSSRNARGGLFNFSPSNLNAKSENTYENHDAPLNTFHTRNTSDVWNTKRSGHNDGKLDINQNNQRRSSIMKFIFQPISDRTNMYQEDAAKQRSYSKQIDQENNISKLSERESRETNWGGVYDLSKRNSKSAYTVDSQVDTSFNKVAFQYDPSNGAQTENAFQSDRKDRSQIQHRTSSSQQTESSQEIKNHSQKTHDSSQGIHDNLYAMDDNSNDNSQGIDEISRGIDDDFQRSDDDFQTNEAFYQSENNGTNTDEDHTQLSAQLLSKKLHLTFKHRKLLHYNKYLNIYNWTDDSLDNTVDDYDEDEDGNVTSSSPSVTQSILLPSSHTTEKPKHGAEVKKDPLFPPDPFTMEQKRSGAVIVYIIGLLYMFIALAVVCDEFFVPSLDVIIERLGVQEDVAGATFMAAGGSAPELFTSVIGVFVSFDDVGIGTIVGSAVFNILFVIGVCGIFSRSVLTLTWWPLFRDCTFYSISLIILIIFFSDNKIELHEAAILFSVYIAYVSFMKFNRQMEHWVKTSLLGGSGGEKEEKVATDSDRLMPLGPQTAAQNLHEGSSITQSSSGAGSAHPPNLSAKNYRSCLVQLMVSTLDPLHDGVLDERAAQLTALASLKVLLAADDNNNSTLGTKRGSSASSGAKGNFQANGTPFHMMEPLEVLESPAEPLDMSWPESRGKQISYVLLAPLLFPLWLTLPDTRGPRGKKLFVITFIGSIMWIALYSYLMVWWADISGKVAQIPPEVMGFTFLAAGTSIPDLITSVIVARKGFGDMAVSSSVGSNIFDVTVGLPLPWLLYNIIYSSPVKVSSKGMLCSIIILFMMLLFVIVSIATFRWKLHRGLGITMFFLYFGFVMVSLGFEYGYVVCPY</sequence>
<evidence type="ECO:0000313" key="20">
    <source>
        <dbReference type="EMBL" id="CAG6623058.1"/>
    </source>
</evidence>
<evidence type="ECO:0000256" key="4">
    <source>
        <dbReference type="ARBA" id="ARBA00022449"/>
    </source>
</evidence>
<evidence type="ECO:0000256" key="7">
    <source>
        <dbReference type="ARBA" id="ARBA00022692"/>
    </source>
</evidence>
<evidence type="ECO:0000256" key="6">
    <source>
        <dbReference type="ARBA" id="ARBA00022568"/>
    </source>
</evidence>
<keyword evidence="4" id="KW-0050">Antiport</keyword>
<dbReference type="InterPro" id="IPR044880">
    <property type="entry name" value="NCX_ion-bd_dom_sf"/>
</dbReference>
<feature type="transmembrane region" description="Helical" evidence="18">
    <location>
        <begin position="679"/>
        <end position="697"/>
    </location>
</feature>
<accession>A0A8D8MEJ4</accession>
<dbReference type="GO" id="GO:0015293">
    <property type="term" value="F:symporter activity"/>
    <property type="evidence" value="ECO:0007669"/>
    <property type="project" value="UniProtKB-KW"/>
</dbReference>
<feature type="domain" description="Sodium/calcium exchanger membrane region" evidence="19">
    <location>
        <begin position="1022"/>
        <end position="1169"/>
    </location>
</feature>
<feature type="transmembrane region" description="Helical" evidence="18">
    <location>
        <begin position="748"/>
        <end position="770"/>
    </location>
</feature>
<evidence type="ECO:0000256" key="17">
    <source>
        <dbReference type="SAM" id="MobiDB-lite"/>
    </source>
</evidence>
<evidence type="ECO:0000256" key="15">
    <source>
        <dbReference type="ARBA" id="ARBA00023136"/>
    </source>
</evidence>
<feature type="domain" description="Sodium/calcium exchanger membrane region" evidence="19">
    <location>
        <begin position="684"/>
        <end position="824"/>
    </location>
</feature>
<feature type="compositionally biased region" description="Polar residues" evidence="17">
    <location>
        <begin position="470"/>
        <end position="482"/>
    </location>
</feature>
<feature type="transmembrane region" description="Helical" evidence="18">
    <location>
        <begin position="1153"/>
        <end position="1176"/>
    </location>
</feature>
<dbReference type="GO" id="GO:0005262">
    <property type="term" value="F:calcium channel activity"/>
    <property type="evidence" value="ECO:0007669"/>
    <property type="project" value="TreeGrafter"/>
</dbReference>
<feature type="transmembrane region" description="Helical" evidence="18">
    <location>
        <begin position="807"/>
        <end position="826"/>
    </location>
</feature>
<dbReference type="Pfam" id="PF01699">
    <property type="entry name" value="Na_Ca_ex"/>
    <property type="match status" value="2"/>
</dbReference>
<feature type="compositionally biased region" description="Basic and acidic residues" evidence="17">
    <location>
        <begin position="648"/>
        <end position="662"/>
    </location>
</feature>
<keyword evidence="13" id="KW-0915">Sodium</keyword>
<feature type="transmembrane region" description="Helical" evidence="18">
    <location>
        <begin position="782"/>
        <end position="801"/>
    </location>
</feature>
<feature type="compositionally biased region" description="Polar residues" evidence="17">
    <location>
        <begin position="412"/>
        <end position="426"/>
    </location>
</feature>
<evidence type="ECO:0000259" key="19">
    <source>
        <dbReference type="Pfam" id="PF01699"/>
    </source>
</evidence>
<evidence type="ECO:0000256" key="13">
    <source>
        <dbReference type="ARBA" id="ARBA00023053"/>
    </source>
</evidence>
<feature type="transmembrane region" description="Helical" evidence="18">
    <location>
        <begin position="1021"/>
        <end position="1044"/>
    </location>
</feature>
<dbReference type="FunFam" id="1.20.1420.30:FF:000004">
    <property type="entry name" value="Sodium/potassium/calcium exchanger 2 isoform 1"/>
    <property type="match status" value="1"/>
</dbReference>
<dbReference type="PANTHER" id="PTHR10846:SF72">
    <property type="entry name" value="SODIUM_POTASSIUM_CALCIUM EXCHANGER NCKX30C"/>
    <property type="match status" value="1"/>
</dbReference>
<feature type="transmembrane region" description="Helical" evidence="18">
    <location>
        <begin position="7"/>
        <end position="24"/>
    </location>
</feature>
<evidence type="ECO:0000256" key="11">
    <source>
        <dbReference type="ARBA" id="ARBA00022958"/>
    </source>
</evidence>
<dbReference type="NCBIfam" id="TIGR00367">
    <property type="entry name" value="calcium/sodium antiporter"/>
    <property type="match status" value="1"/>
</dbReference>